<gene>
    <name evidence="2" type="ORF">F888_02195</name>
    <name evidence="3" type="ORF">GCM10007354_11180</name>
</gene>
<dbReference type="AlphaFoldDB" id="N9RHC5"/>
<comment type="caution">
    <text evidence="2">The sequence shown here is derived from an EMBL/GenBank/DDBJ whole genome shotgun (WGS) entry which is preliminary data.</text>
</comment>
<name>N9RHC5_9GAMM</name>
<dbReference type="EMBL" id="APSA01000006">
    <property type="protein sequence ID" value="ENX38015.1"/>
    <property type="molecule type" value="Genomic_DNA"/>
</dbReference>
<dbReference type="EMBL" id="BMDA01000001">
    <property type="protein sequence ID" value="GGH30887.1"/>
    <property type="molecule type" value="Genomic_DNA"/>
</dbReference>
<protein>
    <submittedName>
        <fullName evidence="2">Uncharacterized protein</fullName>
    </submittedName>
</protein>
<accession>N9RHC5</accession>
<feature type="transmembrane region" description="Helical" evidence="1">
    <location>
        <begin position="12"/>
        <end position="32"/>
    </location>
</feature>
<reference evidence="3" key="3">
    <citation type="submission" date="2024-03" db="EMBL/GenBank/DDBJ databases">
        <authorList>
            <person name="Sun Q."/>
            <person name="Sedlacek I."/>
        </authorList>
    </citation>
    <scope>NUCLEOTIDE SEQUENCE</scope>
    <source>
        <strain evidence="3">CCM 8635</strain>
    </source>
</reference>
<dbReference type="GeneID" id="80103686"/>
<evidence type="ECO:0000313" key="4">
    <source>
        <dbReference type="Proteomes" id="UP000013200"/>
    </source>
</evidence>
<evidence type="ECO:0000313" key="5">
    <source>
        <dbReference type="Proteomes" id="UP000652691"/>
    </source>
</evidence>
<sequence>MQDSEYKMLYSINILIRVSIALSCLIFSNTLYAQQKVYAQAKNTLGWNGLEIESVLFKDGERVSNNEFDKRMKTRVDKFKSLHESRIIAAKSKQERFQAECDYLADAKKILAVYLSLYPKLLQQPDAKPIFLQSREYLEHFKIENIQCIE</sequence>
<keyword evidence="1" id="KW-0812">Transmembrane</keyword>
<dbReference type="RefSeq" id="WP_005285744.1">
    <property type="nucleotide sequence ID" value="NZ_BMDA01000001.1"/>
</dbReference>
<dbReference type="HOGENOM" id="CLU_150458_0_0_6"/>
<proteinExistence type="predicted"/>
<keyword evidence="1" id="KW-1133">Transmembrane helix</keyword>
<evidence type="ECO:0000313" key="2">
    <source>
        <dbReference type="EMBL" id="ENX38015.1"/>
    </source>
</evidence>
<evidence type="ECO:0000256" key="1">
    <source>
        <dbReference type="SAM" id="Phobius"/>
    </source>
</evidence>
<reference evidence="2 4" key="1">
    <citation type="submission" date="2013-02" db="EMBL/GenBank/DDBJ databases">
        <title>The Genome Sequence of Acinetobacter sp. NIPH 3623.</title>
        <authorList>
            <consortium name="The Broad Institute Genome Sequencing Platform"/>
            <consortium name="The Broad Institute Genome Sequencing Center for Infectious Disease"/>
            <person name="Cerqueira G."/>
            <person name="Feldgarden M."/>
            <person name="Courvalin P."/>
            <person name="Perichon B."/>
            <person name="Grillot-Courvalin C."/>
            <person name="Clermont D."/>
            <person name="Rocha E."/>
            <person name="Yoon E.-J."/>
            <person name="Nemec A."/>
            <person name="Walker B."/>
            <person name="Young S.K."/>
            <person name="Zeng Q."/>
            <person name="Gargeya S."/>
            <person name="Fitzgerald M."/>
            <person name="Haas B."/>
            <person name="Abouelleil A."/>
            <person name="Alvarado L."/>
            <person name="Arachchi H.M."/>
            <person name="Berlin A.M."/>
            <person name="Chapman S.B."/>
            <person name="Dewar J."/>
            <person name="Goldberg J."/>
            <person name="Griggs A."/>
            <person name="Gujja S."/>
            <person name="Hansen M."/>
            <person name="Howarth C."/>
            <person name="Imamovic A."/>
            <person name="Larimer J."/>
            <person name="McCowan C."/>
            <person name="Murphy C."/>
            <person name="Neiman D."/>
            <person name="Pearson M."/>
            <person name="Priest M."/>
            <person name="Roberts A."/>
            <person name="Saif S."/>
            <person name="Shea T."/>
            <person name="Sisk P."/>
            <person name="Sykes S."/>
            <person name="Wortman J."/>
            <person name="Nusbaum C."/>
            <person name="Birren B."/>
        </authorList>
    </citation>
    <scope>NUCLEOTIDE SEQUENCE [LARGE SCALE GENOMIC DNA]</scope>
    <source>
        <strain evidence="2 4">NIPH 3623</strain>
    </source>
</reference>
<keyword evidence="1" id="KW-0472">Membrane</keyword>
<dbReference type="Proteomes" id="UP000013200">
    <property type="component" value="Unassembled WGS sequence"/>
</dbReference>
<keyword evidence="4" id="KW-1185">Reference proteome</keyword>
<organism evidence="2 4">
    <name type="scientific">Acinetobacter courvalinii</name>
    <dbReference type="NCBI Taxonomy" id="280147"/>
    <lineage>
        <taxon>Bacteria</taxon>
        <taxon>Pseudomonadati</taxon>
        <taxon>Pseudomonadota</taxon>
        <taxon>Gammaproteobacteria</taxon>
        <taxon>Moraxellales</taxon>
        <taxon>Moraxellaceae</taxon>
        <taxon>Acinetobacter</taxon>
    </lineage>
</organism>
<evidence type="ECO:0000313" key="3">
    <source>
        <dbReference type="EMBL" id="GGH30887.1"/>
    </source>
</evidence>
<reference evidence="3 5" key="2">
    <citation type="journal article" date="2014" name="Int. J. Syst. Evol. Microbiol.">
        <title>Complete genome sequence of Corynebacterium casei LMG S-19264T (=DSM 44701T), isolated from a smear-ripened cheese.</title>
        <authorList>
            <consortium name="US DOE Joint Genome Institute (JGI-PGF)"/>
            <person name="Walter F."/>
            <person name="Albersmeier A."/>
            <person name="Kalinowski J."/>
            <person name="Ruckert C."/>
        </authorList>
    </citation>
    <scope>NUCLEOTIDE SEQUENCE [LARGE SCALE GENOMIC DNA]</scope>
    <source>
        <strain evidence="3 5">CCM 8635</strain>
    </source>
</reference>
<dbReference type="Proteomes" id="UP000652691">
    <property type="component" value="Unassembled WGS sequence"/>
</dbReference>